<dbReference type="GO" id="GO:0015031">
    <property type="term" value="P:protein transport"/>
    <property type="evidence" value="ECO:0007669"/>
    <property type="project" value="TreeGrafter"/>
</dbReference>
<dbReference type="GO" id="GO:0005886">
    <property type="term" value="C:plasma membrane"/>
    <property type="evidence" value="ECO:0007669"/>
    <property type="project" value="TreeGrafter"/>
</dbReference>
<evidence type="ECO:0000256" key="2">
    <source>
        <dbReference type="SAM" id="MobiDB-lite"/>
    </source>
</evidence>
<dbReference type="Gene3D" id="2.60.40.640">
    <property type="match status" value="6"/>
</dbReference>
<keyword evidence="5" id="KW-1185">Reference proteome</keyword>
<protein>
    <submittedName>
        <fullName evidence="4">Arrestin domain-containing protein 3 TBP-2-like inducible membrane protein</fullName>
    </submittedName>
</protein>
<dbReference type="GO" id="GO:0005737">
    <property type="term" value="C:cytoplasm"/>
    <property type="evidence" value="ECO:0007669"/>
    <property type="project" value="TreeGrafter"/>
</dbReference>
<dbReference type="PANTHER" id="PTHR11188">
    <property type="entry name" value="ARRESTIN DOMAIN CONTAINING PROTEIN"/>
    <property type="match status" value="1"/>
</dbReference>
<dbReference type="InterPro" id="IPR014752">
    <property type="entry name" value="Arrestin-like_C"/>
</dbReference>
<feature type="region of interest" description="Disordered" evidence="2">
    <location>
        <begin position="344"/>
        <end position="363"/>
    </location>
</feature>
<dbReference type="Proteomes" id="UP000324091">
    <property type="component" value="Chromosome 5"/>
</dbReference>
<sequence>MFQQAITNFNINYDVYNESRTFFSGDRVTGNISFELKKEIKISTIGMEFRGMAHVHWSSGSGGKKRRRRHYSAKLDYFRIKSSILQDCGGMQTPRPCAAELRLKLLMGKCLICFLLQQQLEDSDFSVARMSIRSHFRSRKGVDFPSSFRGVHGIITYTLTVTIYRPWHLSKSFVTELMFMNRLNLNQPELWSPLSGTNSTTLCCLWCASGPITLTATAEKKVFAPGETVKIVCELGNSSSRTATPKAKLLQKQNFFMHNKVNRRLVSQTMASMAGHPVSPHTSEVHTELMLTIPPSAPYSIANCSILEVQYVLEVSLGVSASPDVTVMFPIILCNTSAHNPPALSLPDGHRAHHSPSHHHSVDLKRHDLRVQVQTQGLATPTAGVGHSCLPTCLRELVVFSIMVSTVKSLKVSYNPINEANTFTNGDTVSGQVTLEVVKDCQINSLSVKFKGKARVLWTERHGNTTVTYHSKEKYFIIKHYFIHDKTPTEDDTETLITTERGEYYSSVVAPGCHVYPFTFQIPFKKMPPSFKGADGKIAYSLEARLSRSLRIDKKDTTELTFVPRVDWSQDPELREPQHESKDKKMKLFNSGSVSMDSRISMRLEHQQLGCLYAGEALRVLACIQNNSSREIKPKFCLYRKHCFFAKGRRRVHTKDLLKEVGEPIPPSAHQKVTRVITIPQDIEPSISGCGIITAEHRLRVYLDVKYASDPEIKFPIAILRSPQVPAAPPYPETAAPYPAGAGAGAAAAFGFANPGPPQPPPAALNPFDPPPPYGAYNLYPPMTGFEGFLVSPELIPICELWQRRMTITTFAIEYDAINSSNTFTNGDTINGRIVVEVSKETTIQSLIFIGQGEARVRWSEHYGQYYHHVYWQNEKYYQIKHCILRESRQDGTEVVGKGRHIFPFSFQIPDRKIPSTFTAPIGKVIHKMKAELKQSMKLTKKAKTHFTFVSKPYMEIPGLMDPQHGCKDKSLAFSSGNVSMDVFTDRMGYKQGEAVRVTLEITNRSGRSVRPKFTLYEKQSFFAQGKRRVHTHDILKEKAEAVESSKKETVTQVINLPMELPSSILNCSIIKLEYRLKVYLDIKCAKDPEVKIPIVVLPAFRRPAEKHPPASAGIGLEAFRGPVQSQRSRLPQQAALYHEDQPPSYEACTMYPPYPDWNRPQSLL</sequence>
<evidence type="ECO:0000256" key="1">
    <source>
        <dbReference type="ARBA" id="ARBA00005298"/>
    </source>
</evidence>
<comment type="caution">
    <text evidence="4">The sequence shown here is derived from an EMBL/GenBank/DDBJ whole genome shotgun (WGS) entry which is preliminary data.</text>
</comment>
<dbReference type="InterPro" id="IPR011022">
    <property type="entry name" value="Arrestin_C-like"/>
</dbReference>
<feature type="domain" description="Arrestin C-terminal-like" evidence="3">
    <location>
        <begin position="975"/>
        <end position="1100"/>
    </location>
</feature>
<dbReference type="InterPro" id="IPR050357">
    <property type="entry name" value="Arrestin_domain-protein"/>
</dbReference>
<dbReference type="SMART" id="SM01017">
    <property type="entry name" value="Arrestin_C"/>
    <property type="match status" value="3"/>
</dbReference>
<dbReference type="InterPro" id="IPR011021">
    <property type="entry name" value="Arrestin-like_N"/>
</dbReference>
<dbReference type="Pfam" id="PF02752">
    <property type="entry name" value="Arrestin_C"/>
    <property type="match status" value="3"/>
</dbReference>
<dbReference type="Pfam" id="PF00339">
    <property type="entry name" value="Arrestin_N"/>
    <property type="match status" value="3"/>
</dbReference>
<organism evidence="4 5">
    <name type="scientific">Takifugu flavidus</name>
    <name type="common">sansaifugu</name>
    <dbReference type="NCBI Taxonomy" id="433684"/>
    <lineage>
        <taxon>Eukaryota</taxon>
        <taxon>Metazoa</taxon>
        <taxon>Chordata</taxon>
        <taxon>Craniata</taxon>
        <taxon>Vertebrata</taxon>
        <taxon>Euteleostomi</taxon>
        <taxon>Actinopterygii</taxon>
        <taxon>Neopterygii</taxon>
        <taxon>Teleostei</taxon>
        <taxon>Neoteleostei</taxon>
        <taxon>Acanthomorphata</taxon>
        <taxon>Eupercaria</taxon>
        <taxon>Tetraodontiformes</taxon>
        <taxon>Tetradontoidea</taxon>
        <taxon>Tetraodontidae</taxon>
        <taxon>Takifugu</taxon>
    </lineage>
</organism>
<evidence type="ECO:0000313" key="5">
    <source>
        <dbReference type="Proteomes" id="UP000324091"/>
    </source>
</evidence>
<feature type="domain" description="Arrestin C-terminal-like" evidence="3">
    <location>
        <begin position="596"/>
        <end position="724"/>
    </location>
</feature>
<gene>
    <name evidence="4" type="ORF">D4764_05G0001420</name>
</gene>
<dbReference type="EMBL" id="RHFK02000018">
    <property type="protein sequence ID" value="TWW60052.1"/>
    <property type="molecule type" value="Genomic_DNA"/>
</dbReference>
<reference evidence="4 5" key="1">
    <citation type="submission" date="2019-04" db="EMBL/GenBank/DDBJ databases">
        <title>Chromosome genome assembly for Takifugu flavidus.</title>
        <authorList>
            <person name="Xiao S."/>
        </authorList>
    </citation>
    <scope>NUCLEOTIDE SEQUENCE [LARGE SCALE GENOMIC DNA]</scope>
    <source>
        <strain evidence="4">HTHZ2018</strain>
        <tissue evidence="4">Muscle</tissue>
    </source>
</reference>
<name>A0A5C6MY41_9TELE</name>
<evidence type="ECO:0000259" key="3">
    <source>
        <dbReference type="SMART" id="SM01017"/>
    </source>
</evidence>
<dbReference type="InterPro" id="IPR014756">
    <property type="entry name" value="Ig_E-set"/>
</dbReference>
<dbReference type="PANTHER" id="PTHR11188:SF135">
    <property type="entry name" value="ARRESTIN DOMAIN CONTAINING 3-LIKE-RELATED"/>
    <property type="match status" value="1"/>
</dbReference>
<comment type="similarity">
    <text evidence="1">Belongs to the arrestin family.</text>
</comment>
<proteinExistence type="inferred from homology"/>
<dbReference type="GO" id="GO:0007399">
    <property type="term" value="P:nervous system development"/>
    <property type="evidence" value="ECO:0007669"/>
    <property type="project" value="UniProtKB-ARBA"/>
</dbReference>
<dbReference type="SUPFAM" id="SSF81296">
    <property type="entry name" value="E set domains"/>
    <property type="match status" value="6"/>
</dbReference>
<accession>A0A5C6MY41</accession>
<evidence type="ECO:0000313" key="4">
    <source>
        <dbReference type="EMBL" id="TWW60052.1"/>
    </source>
</evidence>
<dbReference type="AlphaFoldDB" id="A0A5C6MY41"/>
<feature type="domain" description="Arrestin C-terminal-like" evidence="3">
    <location>
        <begin position="208"/>
        <end position="338"/>
    </location>
</feature>